<organism evidence="1 2">
    <name type="scientific">Pseudocercospora fijiensis (strain CIRAD86)</name>
    <name type="common">Black leaf streak disease fungus</name>
    <name type="synonym">Mycosphaerella fijiensis</name>
    <dbReference type="NCBI Taxonomy" id="383855"/>
    <lineage>
        <taxon>Eukaryota</taxon>
        <taxon>Fungi</taxon>
        <taxon>Dikarya</taxon>
        <taxon>Ascomycota</taxon>
        <taxon>Pezizomycotina</taxon>
        <taxon>Dothideomycetes</taxon>
        <taxon>Dothideomycetidae</taxon>
        <taxon>Mycosphaerellales</taxon>
        <taxon>Mycosphaerellaceae</taxon>
        <taxon>Pseudocercospora</taxon>
    </lineage>
</organism>
<dbReference type="Proteomes" id="UP000016932">
    <property type="component" value="Unassembled WGS sequence"/>
</dbReference>
<evidence type="ECO:0000313" key="2">
    <source>
        <dbReference type="Proteomes" id="UP000016932"/>
    </source>
</evidence>
<dbReference type="HOGENOM" id="CLU_2672129_0_0_1"/>
<dbReference type="RefSeq" id="XP_007932619.1">
    <property type="nucleotide sequence ID" value="XM_007934428.1"/>
</dbReference>
<dbReference type="KEGG" id="pfj:MYCFIDRAFT_212767"/>
<dbReference type="EMBL" id="KB446575">
    <property type="protein sequence ID" value="EME76774.1"/>
    <property type="molecule type" value="Genomic_DNA"/>
</dbReference>
<gene>
    <name evidence="1" type="ORF">MYCFIDRAFT_212767</name>
</gene>
<evidence type="ECO:0000313" key="1">
    <source>
        <dbReference type="EMBL" id="EME76774.1"/>
    </source>
</evidence>
<sequence length="75" mass="9106">MGNSSFAEALDRIDAPSHNLRHPKVRVNTFRSSSDKALRLQRKWFHWSDGKLKEQRDTMRKPKLDVWFPERAWWR</sequence>
<dbReference type="AlphaFoldDB" id="M2ZCG0"/>
<dbReference type="VEuPathDB" id="FungiDB:MYCFIDRAFT_212767"/>
<protein>
    <submittedName>
        <fullName evidence="1">Uncharacterized protein</fullName>
    </submittedName>
</protein>
<proteinExistence type="predicted"/>
<accession>M2ZCG0</accession>
<keyword evidence="2" id="KW-1185">Reference proteome</keyword>
<dbReference type="GeneID" id="19337830"/>
<reference evidence="1 2" key="1">
    <citation type="journal article" date="2012" name="PLoS Pathog.">
        <title>Diverse lifestyles and strategies of plant pathogenesis encoded in the genomes of eighteen Dothideomycetes fungi.</title>
        <authorList>
            <person name="Ohm R.A."/>
            <person name="Feau N."/>
            <person name="Henrissat B."/>
            <person name="Schoch C.L."/>
            <person name="Horwitz B.A."/>
            <person name="Barry K.W."/>
            <person name="Condon B.J."/>
            <person name="Copeland A.C."/>
            <person name="Dhillon B."/>
            <person name="Glaser F."/>
            <person name="Hesse C.N."/>
            <person name="Kosti I."/>
            <person name="LaButti K."/>
            <person name="Lindquist E.A."/>
            <person name="Lucas S."/>
            <person name="Salamov A.A."/>
            <person name="Bradshaw R.E."/>
            <person name="Ciuffetti L."/>
            <person name="Hamelin R.C."/>
            <person name="Kema G.H.J."/>
            <person name="Lawrence C."/>
            <person name="Scott J.A."/>
            <person name="Spatafora J.W."/>
            <person name="Turgeon B.G."/>
            <person name="de Wit P.J.G.M."/>
            <person name="Zhong S."/>
            <person name="Goodwin S.B."/>
            <person name="Grigoriev I.V."/>
        </authorList>
    </citation>
    <scope>NUCLEOTIDE SEQUENCE [LARGE SCALE GENOMIC DNA]</scope>
    <source>
        <strain evidence="1 2">CIRAD86</strain>
    </source>
</reference>
<name>M2ZCG0_PSEFD</name>